<organism evidence="7 8">
    <name type="scientific">Emiliania huxleyi (strain CCMP1516)</name>
    <dbReference type="NCBI Taxonomy" id="280463"/>
    <lineage>
        <taxon>Eukaryota</taxon>
        <taxon>Haptista</taxon>
        <taxon>Haptophyta</taxon>
        <taxon>Prymnesiophyceae</taxon>
        <taxon>Isochrysidales</taxon>
        <taxon>Noelaerhabdaceae</taxon>
        <taxon>Emiliania</taxon>
    </lineage>
</organism>
<keyword evidence="2" id="KW-0808">Transferase</keyword>
<dbReference type="Pfam" id="PF09258">
    <property type="entry name" value="Glyco_transf_64"/>
    <property type="match status" value="1"/>
</dbReference>
<dbReference type="GO" id="GO:0016020">
    <property type="term" value="C:membrane"/>
    <property type="evidence" value="ECO:0007669"/>
    <property type="project" value="UniProtKB-SubCell"/>
</dbReference>
<dbReference type="RefSeq" id="XP_005780337.1">
    <property type="nucleotide sequence ID" value="XM_005780280.1"/>
</dbReference>
<dbReference type="Proteomes" id="UP000013827">
    <property type="component" value="Unassembled WGS sequence"/>
</dbReference>
<dbReference type="EnsemblProtists" id="EOD27908">
    <property type="protein sequence ID" value="EOD27908"/>
    <property type="gene ID" value="EMIHUDRAFT_471678"/>
</dbReference>
<dbReference type="GeneID" id="17273455"/>
<evidence type="ECO:0000256" key="1">
    <source>
        <dbReference type="ARBA" id="ARBA00004370"/>
    </source>
</evidence>
<evidence type="ECO:0000259" key="6">
    <source>
        <dbReference type="Pfam" id="PF09258"/>
    </source>
</evidence>
<dbReference type="InterPro" id="IPR015338">
    <property type="entry name" value="GT64_dom"/>
</dbReference>
<dbReference type="InterPro" id="IPR004263">
    <property type="entry name" value="Exostosin"/>
</dbReference>
<evidence type="ECO:0000256" key="5">
    <source>
        <dbReference type="SAM" id="SignalP"/>
    </source>
</evidence>
<feature type="domain" description="Glycosyl transferase 64" evidence="6">
    <location>
        <begin position="60"/>
        <end position="206"/>
    </location>
</feature>
<evidence type="ECO:0000256" key="3">
    <source>
        <dbReference type="ARBA" id="ARBA00023136"/>
    </source>
</evidence>
<dbReference type="PANTHER" id="PTHR48261:SF2">
    <property type="entry name" value="ACETYLGLUCOSAMINYLTRANSFERASE"/>
    <property type="match status" value="1"/>
</dbReference>
<comment type="subcellular location">
    <subcellularLocation>
        <location evidence="1">Membrane</location>
    </subcellularLocation>
</comment>
<keyword evidence="3" id="KW-0472">Membrane</keyword>
<protein>
    <recommendedName>
        <fullName evidence="6">Glycosyl transferase 64 domain-containing protein</fullName>
    </recommendedName>
</protein>
<dbReference type="Gene3D" id="3.90.550.10">
    <property type="entry name" value="Spore Coat Polysaccharide Biosynthesis Protein SpsA, Chain A"/>
    <property type="match status" value="1"/>
</dbReference>
<keyword evidence="8" id="KW-1185">Reference proteome</keyword>
<name>A0A0D3JWM3_EMIH1</name>
<dbReference type="InterPro" id="IPR029044">
    <property type="entry name" value="Nucleotide-diphossugar_trans"/>
</dbReference>
<dbReference type="GO" id="GO:0016757">
    <property type="term" value="F:glycosyltransferase activity"/>
    <property type="evidence" value="ECO:0007669"/>
    <property type="project" value="InterPro"/>
</dbReference>
<reference evidence="7" key="2">
    <citation type="submission" date="2024-10" db="UniProtKB">
        <authorList>
            <consortium name="EnsemblProtists"/>
        </authorList>
    </citation>
    <scope>IDENTIFICATION</scope>
</reference>
<dbReference type="AlphaFoldDB" id="A0A0D3JWM3"/>
<keyword evidence="4" id="KW-1015">Disulfide bond</keyword>
<sequence length="221" mass="24150">MARLSLLLLVLLWCCAGADAAAAAVPRSLGQSLSLRAAAAAQRHARHQPGGGHPPDERVTAVLNTFKRPDMLRRAVEHYTQCDVVDAVRVVWTEGGTPPATDGWRIGGAAGVDGAPRVQFDVLPDSLNSRFTPLPALRTRAIFAVDDDASCDDLALALEAWRNAERTLVGFYPRLHVWRRGRLQYHSWWYVWWHGEYSIVLTKAALPPPTPSSSPSIGLTG</sequence>
<evidence type="ECO:0000256" key="4">
    <source>
        <dbReference type="ARBA" id="ARBA00023157"/>
    </source>
</evidence>
<evidence type="ECO:0000313" key="7">
    <source>
        <dbReference type="EnsemblProtists" id="EOD27908"/>
    </source>
</evidence>
<accession>A0A0D3JWM3</accession>
<dbReference type="eggNOG" id="KOG1022">
    <property type="taxonomic scope" value="Eukaryota"/>
</dbReference>
<feature type="signal peptide" evidence="5">
    <location>
        <begin position="1"/>
        <end position="20"/>
    </location>
</feature>
<dbReference type="KEGG" id="ehx:EMIHUDRAFT_471678"/>
<proteinExistence type="predicted"/>
<evidence type="ECO:0000256" key="2">
    <source>
        <dbReference type="ARBA" id="ARBA00022679"/>
    </source>
</evidence>
<dbReference type="PaxDb" id="2903-EOD27908"/>
<feature type="chain" id="PRO_5044192924" description="Glycosyl transferase 64 domain-containing protein" evidence="5">
    <location>
        <begin position="21"/>
        <end position="221"/>
    </location>
</feature>
<evidence type="ECO:0000313" key="8">
    <source>
        <dbReference type="Proteomes" id="UP000013827"/>
    </source>
</evidence>
<dbReference type="HOGENOM" id="CLU_1253484_0_0_1"/>
<reference evidence="8" key="1">
    <citation type="journal article" date="2013" name="Nature">
        <title>Pan genome of the phytoplankton Emiliania underpins its global distribution.</title>
        <authorList>
            <person name="Read B.A."/>
            <person name="Kegel J."/>
            <person name="Klute M.J."/>
            <person name="Kuo A."/>
            <person name="Lefebvre S.C."/>
            <person name="Maumus F."/>
            <person name="Mayer C."/>
            <person name="Miller J."/>
            <person name="Monier A."/>
            <person name="Salamov A."/>
            <person name="Young J."/>
            <person name="Aguilar M."/>
            <person name="Claverie J.M."/>
            <person name="Frickenhaus S."/>
            <person name="Gonzalez K."/>
            <person name="Herman E.K."/>
            <person name="Lin Y.C."/>
            <person name="Napier J."/>
            <person name="Ogata H."/>
            <person name="Sarno A.F."/>
            <person name="Shmutz J."/>
            <person name="Schroeder D."/>
            <person name="de Vargas C."/>
            <person name="Verret F."/>
            <person name="von Dassow P."/>
            <person name="Valentin K."/>
            <person name="Van de Peer Y."/>
            <person name="Wheeler G."/>
            <person name="Dacks J.B."/>
            <person name="Delwiche C.F."/>
            <person name="Dyhrman S.T."/>
            <person name="Glockner G."/>
            <person name="John U."/>
            <person name="Richards T."/>
            <person name="Worden A.Z."/>
            <person name="Zhang X."/>
            <person name="Grigoriev I.V."/>
            <person name="Allen A.E."/>
            <person name="Bidle K."/>
            <person name="Borodovsky M."/>
            <person name="Bowler C."/>
            <person name="Brownlee C."/>
            <person name="Cock J.M."/>
            <person name="Elias M."/>
            <person name="Gladyshev V.N."/>
            <person name="Groth M."/>
            <person name="Guda C."/>
            <person name="Hadaegh A."/>
            <person name="Iglesias-Rodriguez M.D."/>
            <person name="Jenkins J."/>
            <person name="Jones B.M."/>
            <person name="Lawson T."/>
            <person name="Leese F."/>
            <person name="Lindquist E."/>
            <person name="Lobanov A."/>
            <person name="Lomsadze A."/>
            <person name="Malik S.B."/>
            <person name="Marsh M.E."/>
            <person name="Mackinder L."/>
            <person name="Mock T."/>
            <person name="Mueller-Roeber B."/>
            <person name="Pagarete A."/>
            <person name="Parker M."/>
            <person name="Probert I."/>
            <person name="Quesneville H."/>
            <person name="Raines C."/>
            <person name="Rensing S.A."/>
            <person name="Riano-Pachon D.M."/>
            <person name="Richier S."/>
            <person name="Rokitta S."/>
            <person name="Shiraiwa Y."/>
            <person name="Soanes D.M."/>
            <person name="van der Giezen M."/>
            <person name="Wahlund T.M."/>
            <person name="Williams B."/>
            <person name="Wilson W."/>
            <person name="Wolfe G."/>
            <person name="Wurch L.L."/>
        </authorList>
    </citation>
    <scope>NUCLEOTIDE SEQUENCE</scope>
</reference>
<dbReference type="STRING" id="2903.R1CXW3"/>
<dbReference type="SUPFAM" id="SSF53448">
    <property type="entry name" value="Nucleotide-diphospho-sugar transferases"/>
    <property type="match status" value="1"/>
</dbReference>
<dbReference type="PANTHER" id="PTHR48261">
    <property type="entry name" value="ACETYLGLUCOSAMINYLTRANSFERASE"/>
    <property type="match status" value="1"/>
</dbReference>
<keyword evidence="5" id="KW-0732">Signal</keyword>